<organism evidence="1">
    <name type="scientific">bioreactor metagenome</name>
    <dbReference type="NCBI Taxonomy" id="1076179"/>
    <lineage>
        <taxon>unclassified sequences</taxon>
        <taxon>metagenomes</taxon>
        <taxon>ecological metagenomes</taxon>
    </lineage>
</organism>
<reference evidence="1" key="1">
    <citation type="submission" date="2019-08" db="EMBL/GenBank/DDBJ databases">
        <authorList>
            <person name="Kucharzyk K."/>
            <person name="Murdoch R.W."/>
            <person name="Higgins S."/>
            <person name="Loffler F."/>
        </authorList>
    </citation>
    <scope>NUCLEOTIDE SEQUENCE</scope>
</reference>
<sequence length="74" mass="8021">MKKFADAAAAGIFFLIKIDVIGGVELEYPILDLVEPGAERGLDVILQIAVQGVAVRQMAEIFHDGSEIGLEYFV</sequence>
<evidence type="ECO:0000313" key="1">
    <source>
        <dbReference type="EMBL" id="MPM90011.1"/>
    </source>
</evidence>
<name>A0A645DL84_9ZZZZ</name>
<dbReference type="EMBL" id="VSSQ01037351">
    <property type="protein sequence ID" value="MPM90011.1"/>
    <property type="molecule type" value="Genomic_DNA"/>
</dbReference>
<gene>
    <name evidence="1" type="ORF">SDC9_137127</name>
</gene>
<accession>A0A645DL84</accession>
<proteinExistence type="predicted"/>
<dbReference type="AlphaFoldDB" id="A0A645DL84"/>
<comment type="caution">
    <text evidence="1">The sequence shown here is derived from an EMBL/GenBank/DDBJ whole genome shotgun (WGS) entry which is preliminary data.</text>
</comment>
<protein>
    <submittedName>
        <fullName evidence="1">Uncharacterized protein</fullName>
    </submittedName>
</protein>